<evidence type="ECO:0000313" key="3">
    <source>
        <dbReference type="Proteomes" id="UP000034215"/>
    </source>
</evidence>
<dbReference type="AlphaFoldDB" id="A0A0G0QSH5"/>
<evidence type="ECO:0000256" key="1">
    <source>
        <dbReference type="SAM" id="Phobius"/>
    </source>
</evidence>
<accession>A0A0G0QSH5</accession>
<comment type="caution">
    <text evidence="2">The sequence shown here is derived from an EMBL/GenBank/DDBJ whole genome shotgun (WGS) entry which is preliminary data.</text>
</comment>
<keyword evidence="1" id="KW-1133">Transmembrane helix</keyword>
<evidence type="ECO:0008006" key="4">
    <source>
        <dbReference type="Google" id="ProtNLM"/>
    </source>
</evidence>
<reference evidence="2 3" key="1">
    <citation type="journal article" date="2015" name="Nature">
        <title>rRNA introns, odd ribosomes, and small enigmatic genomes across a large radiation of phyla.</title>
        <authorList>
            <person name="Brown C.T."/>
            <person name="Hug L.A."/>
            <person name="Thomas B.C."/>
            <person name="Sharon I."/>
            <person name="Castelle C.J."/>
            <person name="Singh A."/>
            <person name="Wilkins M.J."/>
            <person name="Williams K.H."/>
            <person name="Banfield J.F."/>
        </authorList>
    </citation>
    <scope>NUCLEOTIDE SEQUENCE [LARGE SCALE GENOMIC DNA]</scope>
</reference>
<dbReference type="Proteomes" id="UP000034215">
    <property type="component" value="Unassembled WGS sequence"/>
</dbReference>
<organism evidence="2 3">
    <name type="scientific">Candidatus Woesebacteria bacterium GW2011_GWB1_40_12</name>
    <dbReference type="NCBI Taxonomy" id="1618576"/>
    <lineage>
        <taxon>Bacteria</taxon>
        <taxon>Candidatus Woeseibacteriota</taxon>
    </lineage>
</organism>
<feature type="transmembrane region" description="Helical" evidence="1">
    <location>
        <begin position="32"/>
        <end position="57"/>
    </location>
</feature>
<protein>
    <recommendedName>
        <fullName evidence="4">Integral membrane protein</fullName>
    </recommendedName>
</protein>
<dbReference type="InterPro" id="IPR043993">
    <property type="entry name" value="T4SS_pilin"/>
</dbReference>
<proteinExistence type="predicted"/>
<evidence type="ECO:0000313" key="2">
    <source>
        <dbReference type="EMBL" id="KKR43389.1"/>
    </source>
</evidence>
<dbReference type="EMBL" id="LBYA01000011">
    <property type="protein sequence ID" value="KKR43389.1"/>
    <property type="molecule type" value="Genomic_DNA"/>
</dbReference>
<keyword evidence="1" id="KW-0812">Transmembrane</keyword>
<feature type="transmembrane region" description="Helical" evidence="1">
    <location>
        <begin position="78"/>
        <end position="100"/>
    </location>
</feature>
<gene>
    <name evidence="2" type="ORF">UT76_C0011G0010</name>
</gene>
<sequence>MEKLLAAGETINLQPDKSSQFYGLGQLTIPQIISALIKGVVVVAAVIFFFILVIGGIRWIASGGDKAQTEAARNQITAALVGLVIVFAAWAIVALVKVFFGVDIFSLAIPQV</sequence>
<dbReference type="Pfam" id="PF18895">
    <property type="entry name" value="T4SS_pilin"/>
    <property type="match status" value="1"/>
</dbReference>
<name>A0A0G0QSH5_9BACT</name>
<keyword evidence="1" id="KW-0472">Membrane</keyword>